<evidence type="ECO:0000313" key="9">
    <source>
        <dbReference type="EMBL" id="RSL15173.1"/>
    </source>
</evidence>
<dbReference type="Proteomes" id="UP000269669">
    <property type="component" value="Unassembled WGS sequence"/>
</dbReference>
<dbReference type="EMBL" id="RSDW01000001">
    <property type="protein sequence ID" value="RSL15173.1"/>
    <property type="molecule type" value="Genomic_DNA"/>
</dbReference>
<evidence type="ECO:0000313" key="10">
    <source>
        <dbReference type="Proteomes" id="UP000269669"/>
    </source>
</evidence>
<evidence type="ECO:0000259" key="8">
    <source>
        <dbReference type="Pfam" id="PF12704"/>
    </source>
</evidence>
<keyword evidence="5 6" id="KW-0472">Membrane</keyword>
<organism evidence="9 10">
    <name type="scientific">Edaphobacter aggregans</name>
    <dbReference type="NCBI Taxonomy" id="570835"/>
    <lineage>
        <taxon>Bacteria</taxon>
        <taxon>Pseudomonadati</taxon>
        <taxon>Acidobacteriota</taxon>
        <taxon>Terriglobia</taxon>
        <taxon>Terriglobales</taxon>
        <taxon>Acidobacteriaceae</taxon>
        <taxon>Edaphobacter</taxon>
    </lineage>
</organism>
<dbReference type="InterPro" id="IPR025857">
    <property type="entry name" value="MacB_PCD"/>
</dbReference>
<feature type="transmembrane region" description="Helical" evidence="6">
    <location>
        <begin position="324"/>
        <end position="353"/>
    </location>
</feature>
<feature type="transmembrane region" description="Helical" evidence="6">
    <location>
        <begin position="279"/>
        <end position="303"/>
    </location>
</feature>
<gene>
    <name evidence="9" type="ORF">EDE15_0651</name>
</gene>
<evidence type="ECO:0000256" key="5">
    <source>
        <dbReference type="ARBA" id="ARBA00023136"/>
    </source>
</evidence>
<feature type="domain" description="MacB-like periplasmic core" evidence="8">
    <location>
        <begin position="35"/>
        <end position="210"/>
    </location>
</feature>
<dbReference type="Pfam" id="PF12704">
    <property type="entry name" value="MacB_PCD"/>
    <property type="match status" value="1"/>
</dbReference>
<feature type="transmembrane region" description="Helical" evidence="6">
    <location>
        <begin position="34"/>
        <end position="54"/>
    </location>
</feature>
<keyword evidence="10" id="KW-1185">Reference proteome</keyword>
<dbReference type="PANTHER" id="PTHR30287">
    <property type="entry name" value="MEMBRANE COMPONENT OF PREDICTED ABC SUPERFAMILY METABOLITE UPTAKE TRANSPORTER"/>
    <property type="match status" value="1"/>
</dbReference>
<protein>
    <submittedName>
        <fullName evidence="9">Putative ABC transport system permease protein</fullName>
    </submittedName>
</protein>
<feature type="transmembrane region" description="Helical" evidence="6">
    <location>
        <begin position="791"/>
        <end position="813"/>
    </location>
</feature>
<dbReference type="InterPro" id="IPR038766">
    <property type="entry name" value="Membrane_comp_ABC_pdt"/>
</dbReference>
<dbReference type="InterPro" id="IPR003838">
    <property type="entry name" value="ABC3_permease_C"/>
</dbReference>
<evidence type="ECO:0000256" key="6">
    <source>
        <dbReference type="SAM" id="Phobius"/>
    </source>
</evidence>
<dbReference type="Pfam" id="PF02687">
    <property type="entry name" value="FtsX"/>
    <property type="match status" value="2"/>
</dbReference>
<proteinExistence type="predicted"/>
<feature type="domain" description="ABC3 transporter permease C-terminal" evidence="7">
    <location>
        <begin position="282"/>
        <end position="399"/>
    </location>
</feature>
<sequence length="870" mass="93413">MWLLWARGPDMATLSYRSAAKIAVREMRSSKGKFFFVILSVAIGVAALTGVRGFSSSFRATLLNRARSIMAADLSARMFMQPTPEQQKGLDEIEQQGIEMTPVTELLSMASAAKTLDPLLVSLKAVDPELYPFYGEVELSPKASLRETLKPDAVAVADDLLVRLKLNLGDQLKIGNQLFRIAAVVVNEPDRLSGNFAAGPRVLISREGLEASGLLAPGSHAGQRFLFKVPKPAGGAPISDKAVGDLKDRLVKLLPESQVVDYRETNPALTQGLDRATSLLSLMSLVALVLGAVGVAMAMRAHLQQRLDTIAIMKSLGARSGQIIKIYLLQTLMLGLLGGLLGVALGVGVQLAFPYFLSKFVNFETDLHIQLRTVLTGLGAGVLTTLLFTLPLLLDIRNVRPILILRRAVEDNDDPFVTAIFRKLRKNLAQIAAAALILAGLAAIATTLSDSATVGKVFSLGLVGVLAVLLAASAAVLAGLRWFLNTTRLSLPSAVRHGLANLYRPGNPSAALLAALGMGVMQIMAVYLVQQAVVTELHISSAPNLPNVFLIDITNDEINGMRALLKSQKSVTSEPELLPVVSSRIIAIDGVPANQAKLSNFPKRMLQSINLTWSEGPPPGTTIVAGKWWDPKETQPMVAIGQRTAQRLGVKLGSHITFAAQDTQFVATVGPLIKSDGQHAYSRAEFILPPAPLKGLPVVWYGGIHVDPARVGELQRALYAAYPTVTVINVAQALETVRSVVLQITYVIQFLAAFSIFAGIIILASSIAGTRYRRIREVVVLKTLGATRARIATVFSIEFAVLGLVAGLVGIGFANLIARTLLVRMEAAYHFHWVWNGAALLATAALTVVTGWVASHRILGQKPLEVLREE</sequence>
<evidence type="ECO:0000256" key="3">
    <source>
        <dbReference type="ARBA" id="ARBA00022692"/>
    </source>
</evidence>
<feature type="domain" description="ABC3 transporter permease C-terminal" evidence="7">
    <location>
        <begin position="750"/>
        <end position="863"/>
    </location>
</feature>
<accession>A0A428ME63</accession>
<reference evidence="9 10" key="1">
    <citation type="submission" date="2018-12" db="EMBL/GenBank/DDBJ databases">
        <title>Sequencing of bacterial isolates from soil warming experiment in Harvard Forest, Massachusetts, USA.</title>
        <authorList>
            <person name="Deangelis K."/>
        </authorList>
    </citation>
    <scope>NUCLEOTIDE SEQUENCE [LARGE SCALE GENOMIC DNA]</scope>
    <source>
        <strain evidence="9 10">EB153</strain>
    </source>
</reference>
<dbReference type="AlphaFoldDB" id="A0A428ME63"/>
<feature type="transmembrane region" description="Helical" evidence="6">
    <location>
        <begin position="833"/>
        <end position="854"/>
    </location>
</feature>
<comment type="caution">
    <text evidence="9">The sequence shown here is derived from an EMBL/GenBank/DDBJ whole genome shotgun (WGS) entry which is preliminary data.</text>
</comment>
<evidence type="ECO:0000256" key="2">
    <source>
        <dbReference type="ARBA" id="ARBA00022475"/>
    </source>
</evidence>
<dbReference type="PANTHER" id="PTHR30287:SF1">
    <property type="entry name" value="INNER MEMBRANE PROTEIN"/>
    <property type="match status" value="1"/>
</dbReference>
<evidence type="ECO:0000256" key="1">
    <source>
        <dbReference type="ARBA" id="ARBA00004651"/>
    </source>
</evidence>
<dbReference type="GO" id="GO:0005886">
    <property type="term" value="C:plasma membrane"/>
    <property type="evidence" value="ECO:0007669"/>
    <property type="project" value="UniProtKB-SubCell"/>
</dbReference>
<feature type="transmembrane region" description="Helical" evidence="6">
    <location>
        <begin position="510"/>
        <end position="529"/>
    </location>
</feature>
<feature type="transmembrane region" description="Helical" evidence="6">
    <location>
        <begin position="373"/>
        <end position="394"/>
    </location>
</feature>
<feature type="transmembrane region" description="Helical" evidence="6">
    <location>
        <begin position="428"/>
        <end position="448"/>
    </location>
</feature>
<feature type="transmembrane region" description="Helical" evidence="6">
    <location>
        <begin position="460"/>
        <end position="484"/>
    </location>
</feature>
<feature type="transmembrane region" description="Helical" evidence="6">
    <location>
        <begin position="746"/>
        <end position="770"/>
    </location>
</feature>
<comment type="subcellular location">
    <subcellularLocation>
        <location evidence="1">Cell membrane</location>
        <topology evidence="1">Multi-pass membrane protein</topology>
    </subcellularLocation>
</comment>
<evidence type="ECO:0000256" key="4">
    <source>
        <dbReference type="ARBA" id="ARBA00022989"/>
    </source>
</evidence>
<name>A0A428ME63_9BACT</name>
<keyword evidence="2" id="KW-1003">Cell membrane</keyword>
<evidence type="ECO:0000259" key="7">
    <source>
        <dbReference type="Pfam" id="PF02687"/>
    </source>
</evidence>
<keyword evidence="3 6" id="KW-0812">Transmembrane</keyword>
<keyword evidence="4 6" id="KW-1133">Transmembrane helix</keyword>